<evidence type="ECO:0000256" key="7">
    <source>
        <dbReference type="ARBA" id="ARBA00022958"/>
    </source>
</evidence>
<dbReference type="PANTHER" id="PTHR30042">
    <property type="entry name" value="POTASSIUM-TRANSPORTING ATPASE C CHAIN"/>
    <property type="match status" value="1"/>
</dbReference>
<dbReference type="Pfam" id="PF02669">
    <property type="entry name" value="KdpC"/>
    <property type="match status" value="1"/>
</dbReference>
<comment type="caution">
    <text evidence="12">The sequence shown here is derived from an EMBL/GenBank/DDBJ whole genome shotgun (WGS) entry which is preliminary data.</text>
</comment>
<dbReference type="NCBIfam" id="NF001454">
    <property type="entry name" value="PRK00315.1"/>
    <property type="match status" value="1"/>
</dbReference>
<keyword evidence="7 11" id="KW-0630">Potassium</keyword>
<evidence type="ECO:0000256" key="2">
    <source>
        <dbReference type="ARBA" id="ARBA00022475"/>
    </source>
</evidence>
<keyword evidence="10 11" id="KW-0472">Membrane</keyword>
<sequence length="208" mass="22517">MNNGNAMEDTEEQLSSSKGAYFFIIVRLSLVFIVLCGVIYPLTTTALAQVLMPSQANGSLLKNDAGVVVGSELIGQNFTNPALFHGRVSSIEYKAEASGSNNYAPSNPDMLQRTKDFITQWQLDNPDVSVNKLPVDLVTNSGSGLDPHITPGSAIVQIPRISKLTGISASQLEELVNKHTEGRDLGLFGEERVNVLKLNMDLLKLSNK</sequence>
<evidence type="ECO:0000256" key="5">
    <source>
        <dbReference type="ARBA" id="ARBA00022741"/>
    </source>
</evidence>
<evidence type="ECO:0000256" key="8">
    <source>
        <dbReference type="ARBA" id="ARBA00022989"/>
    </source>
</evidence>
<proteinExistence type="inferred from homology"/>
<dbReference type="NCBIfam" id="TIGR00681">
    <property type="entry name" value="kdpC"/>
    <property type="match status" value="1"/>
</dbReference>
<dbReference type="HAMAP" id="MF_00276">
    <property type="entry name" value="KdpC"/>
    <property type="match status" value="1"/>
</dbReference>
<keyword evidence="5 11" id="KW-0547">Nucleotide-binding</keyword>
<keyword evidence="6 11" id="KW-0067">ATP-binding</keyword>
<comment type="function">
    <text evidence="11">Part of the high-affinity ATP-driven potassium transport (or Kdp) system, which catalyzes the hydrolysis of ATP coupled with the electrogenic transport of potassium into the cytoplasm. This subunit acts as a catalytic chaperone that increases the ATP-binding affinity of the ATP-hydrolyzing subunit KdpB by the formation of a transient KdpB/KdpC/ATP ternary complex.</text>
</comment>
<dbReference type="Proteomes" id="UP000838749">
    <property type="component" value="Unassembled WGS sequence"/>
</dbReference>
<evidence type="ECO:0000256" key="4">
    <source>
        <dbReference type="ARBA" id="ARBA00022692"/>
    </source>
</evidence>
<gene>
    <name evidence="11 12" type="primary">kdpC</name>
    <name evidence="12" type="ORF">PAECIP111894_02568</name>
</gene>
<keyword evidence="4 11" id="KW-0812">Transmembrane</keyword>
<evidence type="ECO:0000256" key="9">
    <source>
        <dbReference type="ARBA" id="ARBA00023065"/>
    </source>
</evidence>
<evidence type="ECO:0000256" key="6">
    <source>
        <dbReference type="ARBA" id="ARBA00022840"/>
    </source>
</evidence>
<keyword evidence="13" id="KW-1185">Reference proteome</keyword>
<feature type="transmembrane region" description="Helical" evidence="11">
    <location>
        <begin position="20"/>
        <end position="42"/>
    </location>
</feature>
<reference evidence="12" key="1">
    <citation type="submission" date="2021-12" db="EMBL/GenBank/DDBJ databases">
        <authorList>
            <person name="Criscuolo A."/>
        </authorList>
    </citation>
    <scope>NUCLEOTIDE SEQUENCE</scope>
    <source>
        <strain evidence="12">CIP111894</strain>
    </source>
</reference>
<keyword evidence="2 11" id="KW-1003">Cell membrane</keyword>
<evidence type="ECO:0000256" key="1">
    <source>
        <dbReference type="ARBA" id="ARBA00022448"/>
    </source>
</evidence>
<dbReference type="PIRSF" id="PIRSF001296">
    <property type="entry name" value="K_ATPase_KdpC"/>
    <property type="match status" value="1"/>
</dbReference>
<comment type="subcellular location">
    <subcellularLocation>
        <location evidence="11">Cell membrane</location>
        <topology evidence="11">Single-pass membrane protein</topology>
    </subcellularLocation>
</comment>
<comment type="similarity">
    <text evidence="11">Belongs to the KdpC family.</text>
</comment>
<dbReference type="EMBL" id="CAKMAB010000011">
    <property type="protein sequence ID" value="CAH1056415.1"/>
    <property type="molecule type" value="Genomic_DNA"/>
</dbReference>
<name>A0ABN8FKV7_9BACL</name>
<evidence type="ECO:0000313" key="12">
    <source>
        <dbReference type="EMBL" id="CAH1056415.1"/>
    </source>
</evidence>
<keyword evidence="9 11" id="KW-0406">Ion transport</keyword>
<comment type="subunit">
    <text evidence="11">The system is composed of three essential subunits: KdpA, KdpB and KdpC.</text>
</comment>
<keyword evidence="3 11" id="KW-0633">Potassium transport</keyword>
<dbReference type="InterPro" id="IPR003820">
    <property type="entry name" value="KdpC"/>
</dbReference>
<protein>
    <recommendedName>
        <fullName evidence="11">Potassium-transporting ATPase KdpC subunit</fullName>
    </recommendedName>
    <alternativeName>
        <fullName evidence="11">ATP phosphohydrolase [potassium-transporting] C chain</fullName>
    </alternativeName>
    <alternativeName>
        <fullName evidence="11">Potassium-binding and translocating subunit C</fullName>
    </alternativeName>
    <alternativeName>
        <fullName evidence="11">Potassium-translocating ATPase C chain</fullName>
    </alternativeName>
</protein>
<evidence type="ECO:0000313" key="13">
    <source>
        <dbReference type="Proteomes" id="UP000838749"/>
    </source>
</evidence>
<evidence type="ECO:0000256" key="10">
    <source>
        <dbReference type="ARBA" id="ARBA00023136"/>
    </source>
</evidence>
<keyword evidence="8 11" id="KW-1133">Transmembrane helix</keyword>
<keyword evidence="1 11" id="KW-0813">Transport</keyword>
<accession>A0ABN8FKV7</accession>
<evidence type="ECO:0000256" key="3">
    <source>
        <dbReference type="ARBA" id="ARBA00022538"/>
    </source>
</evidence>
<dbReference type="PANTHER" id="PTHR30042:SF2">
    <property type="entry name" value="POTASSIUM-TRANSPORTING ATPASE KDPC SUBUNIT"/>
    <property type="match status" value="1"/>
</dbReference>
<organism evidence="12 13">
    <name type="scientific">Paenibacillus pseudetheri</name>
    <dbReference type="NCBI Taxonomy" id="2897682"/>
    <lineage>
        <taxon>Bacteria</taxon>
        <taxon>Bacillati</taxon>
        <taxon>Bacillota</taxon>
        <taxon>Bacilli</taxon>
        <taxon>Bacillales</taxon>
        <taxon>Paenibacillaceae</taxon>
        <taxon>Paenibacillus</taxon>
    </lineage>
</organism>
<evidence type="ECO:0000256" key="11">
    <source>
        <dbReference type="HAMAP-Rule" id="MF_00276"/>
    </source>
</evidence>